<dbReference type="Proteomes" id="UP000692954">
    <property type="component" value="Unassembled WGS sequence"/>
</dbReference>
<keyword evidence="2" id="KW-1185">Reference proteome</keyword>
<accession>A0A8S1PG61</accession>
<dbReference type="AlphaFoldDB" id="A0A8S1PG61"/>
<reference evidence="1" key="1">
    <citation type="submission" date="2021-01" db="EMBL/GenBank/DDBJ databases">
        <authorList>
            <consortium name="Genoscope - CEA"/>
            <person name="William W."/>
        </authorList>
    </citation>
    <scope>NUCLEOTIDE SEQUENCE</scope>
</reference>
<protein>
    <submittedName>
        <fullName evidence="1">Uncharacterized protein</fullName>
    </submittedName>
</protein>
<comment type="caution">
    <text evidence="1">The sequence shown here is derived from an EMBL/GenBank/DDBJ whole genome shotgun (WGS) entry which is preliminary data.</text>
</comment>
<sequence>MRKIIILIAIEKICQTQLRNTQYQKVECLGKNNLRVKRKIKMVNLKLCQKVSILSKINLVLFL</sequence>
<proteinExistence type="predicted"/>
<gene>
    <name evidence="1" type="ORF">PSON_ATCC_30995.1.T0770006</name>
</gene>
<evidence type="ECO:0000313" key="1">
    <source>
        <dbReference type="EMBL" id="CAD8101944.1"/>
    </source>
</evidence>
<name>A0A8S1PG61_9CILI</name>
<evidence type="ECO:0000313" key="2">
    <source>
        <dbReference type="Proteomes" id="UP000692954"/>
    </source>
</evidence>
<dbReference type="EMBL" id="CAJJDN010000077">
    <property type="protein sequence ID" value="CAD8101944.1"/>
    <property type="molecule type" value="Genomic_DNA"/>
</dbReference>
<organism evidence="1 2">
    <name type="scientific">Paramecium sonneborni</name>
    <dbReference type="NCBI Taxonomy" id="65129"/>
    <lineage>
        <taxon>Eukaryota</taxon>
        <taxon>Sar</taxon>
        <taxon>Alveolata</taxon>
        <taxon>Ciliophora</taxon>
        <taxon>Intramacronucleata</taxon>
        <taxon>Oligohymenophorea</taxon>
        <taxon>Peniculida</taxon>
        <taxon>Parameciidae</taxon>
        <taxon>Paramecium</taxon>
    </lineage>
</organism>